<feature type="non-terminal residue" evidence="2">
    <location>
        <position position="632"/>
    </location>
</feature>
<accession>A0A813CBB1</accession>
<proteinExistence type="predicted"/>
<gene>
    <name evidence="2" type="ORF">SNEC2469_LOCUS34594</name>
</gene>
<feature type="region of interest" description="Disordered" evidence="1">
    <location>
        <begin position="604"/>
        <end position="632"/>
    </location>
</feature>
<evidence type="ECO:0000256" key="1">
    <source>
        <dbReference type="SAM" id="MobiDB-lite"/>
    </source>
</evidence>
<feature type="region of interest" description="Disordered" evidence="1">
    <location>
        <begin position="290"/>
        <end position="354"/>
    </location>
</feature>
<dbReference type="OrthoDB" id="427447at2759"/>
<comment type="caution">
    <text evidence="2">The sequence shown here is derived from an EMBL/GenBank/DDBJ whole genome shotgun (WGS) entry which is preliminary data.</text>
</comment>
<dbReference type="EMBL" id="CAJNJA010096130">
    <property type="protein sequence ID" value="CAE7942265.1"/>
    <property type="molecule type" value="Genomic_DNA"/>
</dbReference>
<feature type="region of interest" description="Disordered" evidence="1">
    <location>
        <begin position="465"/>
        <end position="536"/>
    </location>
</feature>
<reference evidence="2" key="1">
    <citation type="submission" date="2021-02" db="EMBL/GenBank/DDBJ databases">
        <authorList>
            <person name="Dougan E. K."/>
            <person name="Rhodes N."/>
            <person name="Thang M."/>
            <person name="Chan C."/>
        </authorList>
    </citation>
    <scope>NUCLEOTIDE SEQUENCE</scope>
</reference>
<name>A0A813CBB1_9DINO</name>
<evidence type="ECO:0000313" key="3">
    <source>
        <dbReference type="Proteomes" id="UP000601435"/>
    </source>
</evidence>
<sequence length="632" mass="67824">HSQLGALKLLLHCTGSDPAQAGVGSAAADRSQTLREGKLISILPGTPEYSGQPRAANLFWGDFAPARASRAGKDAEAAGQASISEAQPAALAGLLPRLRCASTFVNALYDCKSNVAACRSSLAFANLQKALSEESKVLSRRTICGGAAAAMTPAEEDFLLAAYRVLQSRGRDTRSMDEKAGKQKSSARYSRDSRLLIPWAEETDVVIPSEMKLDALTSRRELLQELELSEDSDAACFLMDFVEPFSKGCFTYAPLMEALQAPEDNETQAPAPAAASGYGVARGDMVEDAAQTSSGYPDPLQNTAAIDAGPRPGGSSHFPFPTSPSGMSPTDERPAAMQPSPRAANPTKEALQTDPPAEVVDEAFWQRCGPSIQRLFFQWDCNQLTNPAFQGHMQRLLGTGVDISHPESEFLRLINKHLSARTMKFASLMSALRRDAHNTAARQTGGSCVYAASSYAGSAYEPSEAGSEASAAGRPSLGLDGFSRGGRRHFNTRTDNAVLPNDPPRTLGRLPEESIAQQEGRQGHAAESPGPSTPEQQVDIFGRRIAYPLNRPHSRPDPDSVSVVSAAQSITSEADQQREVFSYRNRNGHGNILAWDVESRAVTPPHQRQGRHMATDPEKGIPRLHVSSGIFS</sequence>
<dbReference type="Proteomes" id="UP000601435">
    <property type="component" value="Unassembled WGS sequence"/>
</dbReference>
<feature type="compositionally biased region" description="Polar residues" evidence="1">
    <location>
        <begin position="290"/>
        <end position="304"/>
    </location>
</feature>
<evidence type="ECO:0000313" key="2">
    <source>
        <dbReference type="EMBL" id="CAE7942265.1"/>
    </source>
</evidence>
<dbReference type="AlphaFoldDB" id="A0A813CBB1"/>
<protein>
    <submittedName>
        <fullName evidence="2">Uncharacterized protein</fullName>
    </submittedName>
</protein>
<organism evidence="2 3">
    <name type="scientific">Symbiodinium necroappetens</name>
    <dbReference type="NCBI Taxonomy" id="1628268"/>
    <lineage>
        <taxon>Eukaryota</taxon>
        <taxon>Sar</taxon>
        <taxon>Alveolata</taxon>
        <taxon>Dinophyceae</taxon>
        <taxon>Suessiales</taxon>
        <taxon>Symbiodiniaceae</taxon>
        <taxon>Symbiodinium</taxon>
    </lineage>
</organism>
<keyword evidence="3" id="KW-1185">Reference proteome</keyword>